<feature type="domain" description="CHAT" evidence="1">
    <location>
        <begin position="1050"/>
        <end position="1184"/>
    </location>
</feature>
<gene>
    <name evidence="2" type="ORF">PV08_05121</name>
</gene>
<dbReference type="GeneID" id="27332204"/>
<sequence>MAFDVGLLPTATFWTDSIASDLPRSTCPTATDFSPLVVLLQSLASVYTAGSLRVPLARARAFRETLQNAAGIDLSLYQIDSVEIYIRIIRYAYSHSAWTTVQDEQIPVNFNQPTIYTRVWLESDEWLDILLSRGLIWQAMTFVKALSDVREVQKLAFFAARSRYFKSKEEIERAALDLDQARSLHKALEQRNPTLIHETRFHSELIFAEIELPTTVTEAWLRDVNDAASAAGRRGDITVSSLFYDKAITACTSNHHTAARRAALNESDRLLKLSCDFPGLLVNQNLVWGIDRNHRSGELMNWYQWFDSEVLGIRPFTPYFQPSTDENRSFDNPMALRHRATIESMLLHATGDFVGAGLLRAELAELNKDIPIRALSDLGQSQIDLEWADKSRSNVNDVMDVLLQRLINAAQRNAIGEEVLQVVLQTPGAESTSFIPLEDVTAERLVAICYGPPLYESQWQLRFTAIKTWLGADPNFPQQTANETLLMMLLQHRQNYMPVGLPTNNHTAVVQSRMHTIQRLLDYLATCNAEVKAMNYQLHLRNRQILIQCRLQLFWNDPTDTSDIWSALADCNELLAESNASAIPLEPRYLAMLHNTLGQLNMVLAHQRHLVVIGFEEYEAADKIYEALRSELSVIGNINAQLLKARWRDTVTDGRQNVADAIFRARLEWMVGNALGMQPKVQAAAMNLWNWVQRSKARALTDGIASVETVPLDITSTVRESSNHQEMFERWTDMTRRAAELRAATPNAPELYHLKNSLDQLEHQMQQIPALDSVLAFRYGRAVTLQQMRQCLAGLPESVRSKIVLIDWHFILGQIIVLAVRHDGPVQVKALPPQPNLENLATQWVQKYLVDKLTPGSAFRELQGLNGLIAPITELSKPGDILVFCATGILNRIPMHAIQVPKASSVSGQAGSGDKELLLQRNLVVYIHSMSLFRFCVYSRTEDQVEQASKVALFSTLNSGRRASDMLARFFNTRSWQGEIVDRTLFCEKSESATFVNFFGHIHPPPVGPSPQAPILAPEPYLRMLNSHLMFGIEDETEGCTGNMEGEPQHDNESMITATGIWRDVRLGNGAHVNIIACGSGVSSASASEDFFGPVPSFFFAGARSLIVTSWPVAGYHAATWTQHFVEAWSNDIPPVSVDRSGSSDQQARRGWHLADYYRQSVLQLYEQLGEQQFFEWAGYQFYGYARLM</sequence>
<evidence type="ECO:0000259" key="1">
    <source>
        <dbReference type="Pfam" id="PF12770"/>
    </source>
</evidence>
<dbReference type="STRING" id="91928.A0A0D1YRR3"/>
<dbReference type="HOGENOM" id="CLU_272023_0_0_1"/>
<evidence type="ECO:0000313" key="2">
    <source>
        <dbReference type="EMBL" id="KIW17926.1"/>
    </source>
</evidence>
<evidence type="ECO:0000313" key="3">
    <source>
        <dbReference type="Proteomes" id="UP000053328"/>
    </source>
</evidence>
<organism evidence="2 3">
    <name type="scientific">Exophiala spinifera</name>
    <dbReference type="NCBI Taxonomy" id="91928"/>
    <lineage>
        <taxon>Eukaryota</taxon>
        <taxon>Fungi</taxon>
        <taxon>Dikarya</taxon>
        <taxon>Ascomycota</taxon>
        <taxon>Pezizomycotina</taxon>
        <taxon>Eurotiomycetes</taxon>
        <taxon>Chaetothyriomycetidae</taxon>
        <taxon>Chaetothyriales</taxon>
        <taxon>Herpotrichiellaceae</taxon>
        <taxon>Exophiala</taxon>
    </lineage>
</organism>
<dbReference type="RefSeq" id="XP_016238142.1">
    <property type="nucleotide sequence ID" value="XM_016379465.1"/>
</dbReference>
<keyword evidence="3" id="KW-1185">Reference proteome</keyword>
<dbReference type="InterPro" id="IPR024983">
    <property type="entry name" value="CHAT_dom"/>
</dbReference>
<accession>A0A0D1YRR3</accession>
<reference evidence="2 3" key="1">
    <citation type="submission" date="2015-01" db="EMBL/GenBank/DDBJ databases">
        <title>The Genome Sequence of Exophiala spinifera CBS89968.</title>
        <authorList>
            <consortium name="The Broad Institute Genomics Platform"/>
            <person name="Cuomo C."/>
            <person name="de Hoog S."/>
            <person name="Gorbushina A."/>
            <person name="Stielow B."/>
            <person name="Teixiera M."/>
            <person name="Abouelleil A."/>
            <person name="Chapman S.B."/>
            <person name="Priest M."/>
            <person name="Young S.K."/>
            <person name="Wortman J."/>
            <person name="Nusbaum C."/>
            <person name="Birren B."/>
        </authorList>
    </citation>
    <scope>NUCLEOTIDE SEQUENCE [LARGE SCALE GENOMIC DNA]</scope>
    <source>
        <strain evidence="2 3">CBS 89968</strain>
    </source>
</reference>
<dbReference type="EMBL" id="KN847494">
    <property type="protein sequence ID" value="KIW17926.1"/>
    <property type="molecule type" value="Genomic_DNA"/>
</dbReference>
<dbReference type="VEuPathDB" id="FungiDB:PV08_05121"/>
<dbReference type="AlphaFoldDB" id="A0A0D1YRR3"/>
<dbReference type="Proteomes" id="UP000053328">
    <property type="component" value="Unassembled WGS sequence"/>
</dbReference>
<proteinExistence type="predicted"/>
<dbReference type="OrthoDB" id="9991317at2759"/>
<protein>
    <recommendedName>
        <fullName evidence="1">CHAT domain-containing protein</fullName>
    </recommendedName>
</protein>
<dbReference type="Pfam" id="PF12770">
    <property type="entry name" value="CHAT"/>
    <property type="match status" value="1"/>
</dbReference>
<name>A0A0D1YRR3_9EURO</name>